<organism evidence="2 3">
    <name type="scientific">Carnobacterium maltaromaticum</name>
    <name type="common">Carnobacterium piscicola</name>
    <dbReference type="NCBI Taxonomy" id="2751"/>
    <lineage>
        <taxon>Bacteria</taxon>
        <taxon>Bacillati</taxon>
        <taxon>Bacillota</taxon>
        <taxon>Bacilli</taxon>
        <taxon>Lactobacillales</taxon>
        <taxon>Carnobacteriaceae</taxon>
        <taxon>Carnobacterium</taxon>
    </lineage>
</organism>
<dbReference type="SUPFAM" id="SSF50891">
    <property type="entry name" value="Cyclophilin-like"/>
    <property type="match status" value="1"/>
</dbReference>
<dbReference type="Gene3D" id="2.40.100.20">
    <property type="match status" value="1"/>
</dbReference>
<protein>
    <submittedName>
        <fullName evidence="2">Cyclophilin-like fold protein</fullName>
    </submittedName>
</protein>
<accession>A0AAW9K181</accession>
<sequence length="152" mass="17400">MISSSCAANLSKKDTALSKSKIEERISEKHTMEETGEGKVMNITIEGKLFQIELAFNQATKELRTKLPLTLRMNDLHDNEKYVYLSEVLPTQVERVDEIEKGDVMLFGSDCLVLFYQTFSTNYLYTKIGKIKEVDQLDFIAKLETIDVTLIH</sequence>
<evidence type="ECO:0000313" key="3">
    <source>
        <dbReference type="Proteomes" id="UP001290462"/>
    </source>
</evidence>
<reference evidence="2" key="1">
    <citation type="submission" date="2023-08" db="EMBL/GenBank/DDBJ databases">
        <title>Genomic characterization of piscicolin 126 produced by Carnobacterium maltaromaticum CM22 strain isolated from salmon (Salmo salar).</title>
        <authorList>
            <person name="Gonzalez-Gragera E."/>
            <person name="Garcia-Lopez J.D."/>
            <person name="Teso-Perez C."/>
            <person name="Gimenez-Hernandez I."/>
            <person name="Peralta-Sanchez J.M."/>
            <person name="Valdivia E."/>
            <person name="Montalban-Lopez M."/>
            <person name="Martin-Platero A.M."/>
            <person name="Banos A."/>
            <person name="Martinez-Bueno M."/>
        </authorList>
    </citation>
    <scope>NUCLEOTIDE SEQUENCE</scope>
    <source>
        <strain evidence="2">CM22</strain>
    </source>
</reference>
<feature type="domain" description="Cyclophilin-like" evidence="1">
    <location>
        <begin position="43"/>
        <end position="149"/>
    </location>
</feature>
<evidence type="ECO:0000259" key="1">
    <source>
        <dbReference type="Pfam" id="PF18050"/>
    </source>
</evidence>
<comment type="caution">
    <text evidence="2">The sequence shown here is derived from an EMBL/GenBank/DDBJ whole genome shotgun (WGS) entry which is preliminary data.</text>
</comment>
<gene>
    <name evidence="2" type="ORF">RAK27_00580</name>
</gene>
<dbReference type="AlphaFoldDB" id="A0AAW9K181"/>
<dbReference type="InterPro" id="IPR041183">
    <property type="entry name" value="Cyclophilin-like"/>
</dbReference>
<dbReference type="EMBL" id="JAVBVO010000001">
    <property type="protein sequence ID" value="MDZ5757146.1"/>
    <property type="molecule type" value="Genomic_DNA"/>
</dbReference>
<proteinExistence type="predicted"/>
<dbReference type="Proteomes" id="UP001290462">
    <property type="component" value="Unassembled WGS sequence"/>
</dbReference>
<dbReference type="InterPro" id="IPR029000">
    <property type="entry name" value="Cyclophilin-like_dom_sf"/>
</dbReference>
<dbReference type="Pfam" id="PF18050">
    <property type="entry name" value="Cyclophil_like2"/>
    <property type="match status" value="1"/>
</dbReference>
<evidence type="ECO:0000313" key="2">
    <source>
        <dbReference type="EMBL" id="MDZ5757146.1"/>
    </source>
</evidence>
<name>A0AAW9K181_CARML</name>